<organism evidence="1 2">
    <name type="scientific">Mesobacillus foraminis</name>
    <dbReference type="NCBI Taxonomy" id="279826"/>
    <lineage>
        <taxon>Bacteria</taxon>
        <taxon>Bacillati</taxon>
        <taxon>Bacillota</taxon>
        <taxon>Bacilli</taxon>
        <taxon>Bacillales</taxon>
        <taxon>Bacillaceae</taxon>
        <taxon>Mesobacillus</taxon>
    </lineage>
</organism>
<reference evidence="1 2" key="1">
    <citation type="journal article" date="2015" name="Stand. Genomic Sci.">
        <title>Genomic Encyclopedia of Bacterial and Archaeal Type Strains, Phase III: the genomes of soil and plant-associated and newly described type strains.</title>
        <authorList>
            <person name="Whitman W.B."/>
            <person name="Woyke T."/>
            <person name="Klenk H.P."/>
            <person name="Zhou Y."/>
            <person name="Lilburn T.G."/>
            <person name="Beck B.J."/>
            <person name="De Vos P."/>
            <person name="Vandamme P."/>
            <person name="Eisen J.A."/>
            <person name="Garrity G."/>
            <person name="Hugenholtz P."/>
            <person name="Kyrpides N.C."/>
        </authorList>
    </citation>
    <scope>NUCLEOTIDE SEQUENCE [LARGE SCALE GENOMIC DNA]</scope>
    <source>
        <strain evidence="1 2">CV53</strain>
    </source>
</reference>
<keyword evidence="2" id="KW-1185">Reference proteome</keyword>
<accession>A0A4R2AZY3</accession>
<protein>
    <submittedName>
        <fullName evidence="1">Uncharacterized protein</fullName>
    </submittedName>
</protein>
<gene>
    <name evidence="1" type="ORF">EV146_12059</name>
</gene>
<dbReference type="EMBL" id="SLVV01000020">
    <property type="protein sequence ID" value="TCN18459.1"/>
    <property type="molecule type" value="Genomic_DNA"/>
</dbReference>
<name>A0A4R2AZY3_9BACI</name>
<evidence type="ECO:0000313" key="1">
    <source>
        <dbReference type="EMBL" id="TCN18459.1"/>
    </source>
</evidence>
<comment type="caution">
    <text evidence="1">The sequence shown here is derived from an EMBL/GenBank/DDBJ whole genome shotgun (WGS) entry which is preliminary data.</text>
</comment>
<evidence type="ECO:0000313" key="2">
    <source>
        <dbReference type="Proteomes" id="UP000295689"/>
    </source>
</evidence>
<proteinExistence type="predicted"/>
<dbReference type="AlphaFoldDB" id="A0A4R2AZY3"/>
<sequence length="35" mass="3954">MAKQTLDKELALKIVKASKKASKELGYVKDKKPHK</sequence>
<dbReference type="Proteomes" id="UP000295689">
    <property type="component" value="Unassembled WGS sequence"/>
</dbReference>